<sequence>MTAPPAPGDVGLRERKKRARADAIVDAAQRLVLARGLDAVTVEEIAEAAQISPRTFFNYFETKDDAVLGQGSFELDAEVREAFAAGGPTGRLSADVEVLVRSMLGAFAGTGHHQAEQVLEILQLEPRLLGRHFAWFERHKSQVVALFDRRHTSAPLPADAEVCAMVVFVLARAAMDDWGRTGHTGDVVDHVPHVTRQLAAILTA</sequence>
<comment type="caution">
    <text evidence="6">The sequence shown here is derived from an EMBL/GenBank/DDBJ whole genome shotgun (WGS) entry which is preliminary data.</text>
</comment>
<evidence type="ECO:0000313" key="7">
    <source>
        <dbReference type="Proteomes" id="UP001501138"/>
    </source>
</evidence>
<evidence type="ECO:0000256" key="1">
    <source>
        <dbReference type="ARBA" id="ARBA00023015"/>
    </source>
</evidence>
<accession>A0ABN2JI71</accession>
<dbReference type="PROSITE" id="PS01081">
    <property type="entry name" value="HTH_TETR_1"/>
    <property type="match status" value="1"/>
</dbReference>
<dbReference type="PANTHER" id="PTHR30055:SF238">
    <property type="entry name" value="MYCOFACTOCIN BIOSYNTHESIS TRANSCRIPTIONAL REGULATOR MFTR-RELATED"/>
    <property type="match status" value="1"/>
</dbReference>
<keyword evidence="7" id="KW-1185">Reference proteome</keyword>
<evidence type="ECO:0000259" key="5">
    <source>
        <dbReference type="PROSITE" id="PS50977"/>
    </source>
</evidence>
<feature type="domain" description="HTH tetR-type" evidence="5">
    <location>
        <begin position="18"/>
        <end position="78"/>
    </location>
</feature>
<dbReference type="Proteomes" id="UP001501138">
    <property type="component" value="Unassembled WGS sequence"/>
</dbReference>
<keyword evidence="3" id="KW-0804">Transcription</keyword>
<proteinExistence type="predicted"/>
<keyword evidence="1" id="KW-0805">Transcription regulation</keyword>
<dbReference type="PRINTS" id="PR00455">
    <property type="entry name" value="HTHTETR"/>
</dbReference>
<evidence type="ECO:0000313" key="6">
    <source>
        <dbReference type="EMBL" id="GAA1727512.1"/>
    </source>
</evidence>
<feature type="DNA-binding region" description="H-T-H motif" evidence="4">
    <location>
        <begin position="41"/>
        <end position="60"/>
    </location>
</feature>
<evidence type="ECO:0000256" key="4">
    <source>
        <dbReference type="PROSITE-ProRule" id="PRU00335"/>
    </source>
</evidence>
<dbReference type="EMBL" id="BAAAPM010000004">
    <property type="protein sequence ID" value="GAA1727512.1"/>
    <property type="molecule type" value="Genomic_DNA"/>
</dbReference>
<dbReference type="InterPro" id="IPR001647">
    <property type="entry name" value="HTH_TetR"/>
</dbReference>
<gene>
    <name evidence="6" type="ORF">GCM10009809_24040</name>
</gene>
<dbReference type="Gene3D" id="1.10.357.10">
    <property type="entry name" value="Tetracycline Repressor, domain 2"/>
    <property type="match status" value="1"/>
</dbReference>
<dbReference type="InterPro" id="IPR023772">
    <property type="entry name" value="DNA-bd_HTH_TetR-type_CS"/>
</dbReference>
<name>A0ABN2JI71_9MICO</name>
<reference evidence="6 7" key="1">
    <citation type="journal article" date="2019" name="Int. J. Syst. Evol. Microbiol.">
        <title>The Global Catalogue of Microorganisms (GCM) 10K type strain sequencing project: providing services to taxonomists for standard genome sequencing and annotation.</title>
        <authorList>
            <consortium name="The Broad Institute Genomics Platform"/>
            <consortium name="The Broad Institute Genome Sequencing Center for Infectious Disease"/>
            <person name="Wu L."/>
            <person name="Ma J."/>
        </authorList>
    </citation>
    <scope>NUCLEOTIDE SEQUENCE [LARGE SCALE GENOMIC DNA]</scope>
    <source>
        <strain evidence="6 7">JCM 15589</strain>
    </source>
</reference>
<dbReference type="InterPro" id="IPR050109">
    <property type="entry name" value="HTH-type_TetR-like_transc_reg"/>
</dbReference>
<evidence type="ECO:0000256" key="2">
    <source>
        <dbReference type="ARBA" id="ARBA00023125"/>
    </source>
</evidence>
<evidence type="ECO:0000256" key="3">
    <source>
        <dbReference type="ARBA" id="ARBA00023163"/>
    </source>
</evidence>
<dbReference type="Pfam" id="PF00440">
    <property type="entry name" value="TetR_N"/>
    <property type="match status" value="1"/>
</dbReference>
<keyword evidence="2 4" id="KW-0238">DNA-binding</keyword>
<dbReference type="Gene3D" id="1.10.10.60">
    <property type="entry name" value="Homeodomain-like"/>
    <property type="match status" value="1"/>
</dbReference>
<organism evidence="6 7">
    <name type="scientific">Isoptericola hypogeus</name>
    <dbReference type="NCBI Taxonomy" id="300179"/>
    <lineage>
        <taxon>Bacteria</taxon>
        <taxon>Bacillati</taxon>
        <taxon>Actinomycetota</taxon>
        <taxon>Actinomycetes</taxon>
        <taxon>Micrococcales</taxon>
        <taxon>Promicromonosporaceae</taxon>
        <taxon>Isoptericola</taxon>
    </lineage>
</organism>
<dbReference type="SUPFAM" id="SSF46689">
    <property type="entry name" value="Homeodomain-like"/>
    <property type="match status" value="1"/>
</dbReference>
<protein>
    <recommendedName>
        <fullName evidence="5">HTH tetR-type domain-containing protein</fullName>
    </recommendedName>
</protein>
<dbReference type="RefSeq" id="WP_344248684.1">
    <property type="nucleotide sequence ID" value="NZ_BAAAPM010000004.1"/>
</dbReference>
<dbReference type="InterPro" id="IPR009057">
    <property type="entry name" value="Homeodomain-like_sf"/>
</dbReference>
<dbReference type="PANTHER" id="PTHR30055">
    <property type="entry name" value="HTH-TYPE TRANSCRIPTIONAL REGULATOR RUTR"/>
    <property type="match status" value="1"/>
</dbReference>
<dbReference type="PROSITE" id="PS50977">
    <property type="entry name" value="HTH_TETR_2"/>
    <property type="match status" value="1"/>
</dbReference>